<feature type="transmembrane region" description="Helical" evidence="3">
    <location>
        <begin position="166"/>
        <end position="183"/>
    </location>
</feature>
<feature type="transmembrane region" description="Helical" evidence="3">
    <location>
        <begin position="195"/>
        <end position="215"/>
    </location>
</feature>
<feature type="transmembrane region" description="Helical" evidence="3">
    <location>
        <begin position="56"/>
        <end position="78"/>
    </location>
</feature>
<keyword evidence="5" id="KW-1185">Reference proteome</keyword>
<evidence type="ECO:0000313" key="5">
    <source>
        <dbReference type="Proteomes" id="UP000298416"/>
    </source>
</evidence>
<keyword evidence="3" id="KW-1133">Transmembrane helix</keyword>
<feature type="compositionally biased region" description="Basic and acidic residues" evidence="2">
    <location>
        <begin position="475"/>
        <end position="488"/>
    </location>
</feature>
<dbReference type="InterPro" id="IPR036259">
    <property type="entry name" value="MFS_trans_sf"/>
</dbReference>
<reference evidence="4" key="2">
    <citation type="submission" date="2020-08" db="EMBL/GenBank/DDBJ databases">
        <title>Plant Genome Project.</title>
        <authorList>
            <person name="Zhang R.-G."/>
        </authorList>
    </citation>
    <scope>NUCLEOTIDE SEQUENCE</scope>
    <source>
        <strain evidence="4">Huo1</strain>
        <tissue evidence="4">Leaf</tissue>
    </source>
</reference>
<evidence type="ECO:0000313" key="4">
    <source>
        <dbReference type="EMBL" id="KAG6428849.1"/>
    </source>
</evidence>
<comment type="caution">
    <text evidence="4">The sequence shown here is derived from an EMBL/GenBank/DDBJ whole genome shotgun (WGS) entry which is preliminary data.</text>
</comment>
<feature type="transmembrane region" description="Helical" evidence="3">
    <location>
        <begin position="385"/>
        <end position="402"/>
    </location>
</feature>
<evidence type="ECO:0000256" key="1">
    <source>
        <dbReference type="ARBA" id="ARBA00044504"/>
    </source>
</evidence>
<dbReference type="PANTHER" id="PTHR11654">
    <property type="entry name" value="OLIGOPEPTIDE TRANSPORTER-RELATED"/>
    <property type="match status" value="1"/>
</dbReference>
<evidence type="ECO:0000256" key="2">
    <source>
        <dbReference type="SAM" id="MobiDB-lite"/>
    </source>
</evidence>
<feature type="transmembrane region" description="Helical" evidence="3">
    <location>
        <begin position="311"/>
        <end position="334"/>
    </location>
</feature>
<name>A0A8X9A6S7_SALSN</name>
<feature type="region of interest" description="Disordered" evidence="2">
    <location>
        <begin position="461"/>
        <end position="488"/>
    </location>
</feature>
<reference evidence="4" key="1">
    <citation type="submission" date="2018-01" db="EMBL/GenBank/DDBJ databases">
        <authorList>
            <person name="Mao J.F."/>
        </authorList>
    </citation>
    <scope>NUCLEOTIDE SEQUENCE</scope>
    <source>
        <strain evidence="4">Huo1</strain>
        <tissue evidence="4">Leaf</tissue>
    </source>
</reference>
<feature type="transmembrane region" description="Helical" evidence="3">
    <location>
        <begin position="121"/>
        <end position="146"/>
    </location>
</feature>
<feature type="transmembrane region" description="Helical" evidence="3">
    <location>
        <begin position="236"/>
        <end position="259"/>
    </location>
</feature>
<comment type="similarity">
    <text evidence="1">Belongs to the major facilitator superfamily. Phosphate:H(+) symporter (TC 2.A.1.9) family.</text>
</comment>
<feature type="transmembrane region" description="Helical" evidence="3">
    <location>
        <begin position="90"/>
        <end position="109"/>
    </location>
</feature>
<keyword evidence="3" id="KW-0472">Membrane</keyword>
<protein>
    <submittedName>
        <fullName evidence="4">Uncharacterized protein</fullName>
    </submittedName>
</protein>
<dbReference type="EMBL" id="PNBA02000003">
    <property type="protein sequence ID" value="KAG6428849.1"/>
    <property type="molecule type" value="Genomic_DNA"/>
</dbReference>
<dbReference type="AlphaFoldDB" id="A0A8X9A6S7"/>
<feature type="transmembrane region" description="Helical" evidence="3">
    <location>
        <begin position="346"/>
        <end position="364"/>
    </location>
</feature>
<keyword evidence="3" id="KW-0812">Transmembrane</keyword>
<proteinExistence type="inferred from homology"/>
<organism evidence="4">
    <name type="scientific">Salvia splendens</name>
    <name type="common">Scarlet sage</name>
    <dbReference type="NCBI Taxonomy" id="180675"/>
    <lineage>
        <taxon>Eukaryota</taxon>
        <taxon>Viridiplantae</taxon>
        <taxon>Streptophyta</taxon>
        <taxon>Embryophyta</taxon>
        <taxon>Tracheophyta</taxon>
        <taxon>Spermatophyta</taxon>
        <taxon>Magnoliopsida</taxon>
        <taxon>eudicotyledons</taxon>
        <taxon>Gunneridae</taxon>
        <taxon>Pentapetalae</taxon>
        <taxon>asterids</taxon>
        <taxon>lamiids</taxon>
        <taxon>Lamiales</taxon>
        <taxon>Lamiaceae</taxon>
        <taxon>Nepetoideae</taxon>
        <taxon>Mentheae</taxon>
        <taxon>Salviinae</taxon>
        <taxon>Salvia</taxon>
        <taxon>Salvia subgen. Calosphace</taxon>
        <taxon>core Calosphace</taxon>
    </lineage>
</organism>
<dbReference type="Gene3D" id="1.20.1250.20">
    <property type="entry name" value="MFS general substrate transporter like domains"/>
    <property type="match status" value="1"/>
</dbReference>
<evidence type="ECO:0000256" key="3">
    <source>
        <dbReference type="SAM" id="Phobius"/>
    </source>
</evidence>
<gene>
    <name evidence="4" type="ORF">SASPL_106888</name>
</gene>
<feature type="transmembrane region" description="Helical" evidence="3">
    <location>
        <begin position="21"/>
        <end position="44"/>
    </location>
</feature>
<accession>A0A8X9A6S7</accession>
<dbReference type="Proteomes" id="UP000298416">
    <property type="component" value="Unassembled WGS sequence"/>
</dbReference>
<feature type="transmembrane region" description="Helical" evidence="3">
    <location>
        <begin position="422"/>
        <end position="446"/>
    </location>
</feature>
<dbReference type="OrthoDB" id="975446at2759"/>
<sequence length="488" mass="55745">MFLMKEVLRMFSKHIIDFKKSILFILGLIWSFKMVEQTFVNILITRLATENNYDLLGSVGVVNLLELLYVLLILISSYASNRIKVYKGRFFMVVFSTTFFFIGLIHSFAEAGNDDEWQLSLGLFYPAMAIMAFGRGALAVTLKAFLDDQFRSKYGDDNERQQHTKFWWSLVSSLAALFVQVSPLTGFDLKKLEKVLIVVMGCFFLVFTFGFDYYSDDKERKHNVTSIAKVKRPVNILALWGCLSVLSIVFASGSTFFFLEAITLSDREYIIPVILLLDNLTRFTGFVVSESCSLVIIKLKEQKRYNIQKMELVRIGMGMWCCVLCCNFAVGVSTHRKYGAGGSKMSVYWLTPQFFLLGLVRGLAKDGFQSLYESQVRKYGWALGELARGVGCLLSILCIRIFSGKNFKWFQNNVDTSSLNKYYSFLAVLSVANAMLYCWIAGWYLAQPFLGKLKQKRGGRVMDSRMHNPEGSSGKYDHDDKKMKDKSW</sequence>